<feature type="binding site" evidence="4">
    <location>
        <position position="107"/>
    </location>
    <ligand>
        <name>(6R)-10-formyltetrahydrofolate</name>
        <dbReference type="ChEBI" id="CHEBI:195366"/>
    </ligand>
</feature>
<feature type="binding site" evidence="4">
    <location>
        <position position="64"/>
    </location>
    <ligand>
        <name>(6R)-10-formyltetrahydrofolate</name>
        <dbReference type="ChEBI" id="CHEBI:195366"/>
    </ligand>
</feature>
<dbReference type="InterPro" id="IPR036477">
    <property type="entry name" value="Formyl_transf_N_sf"/>
</dbReference>
<feature type="site" description="Raises pKa of active site His" evidence="4">
    <location>
        <position position="150"/>
    </location>
</feature>
<dbReference type="AlphaFoldDB" id="A0A926HUY6"/>
<gene>
    <name evidence="4" type="primary">purN</name>
    <name evidence="6" type="ORF">H8693_00480</name>
</gene>
<dbReference type="Gene3D" id="3.40.50.170">
    <property type="entry name" value="Formyl transferase, N-terminal domain"/>
    <property type="match status" value="1"/>
</dbReference>
<keyword evidence="7" id="KW-1185">Reference proteome</keyword>
<dbReference type="GO" id="GO:0004644">
    <property type="term" value="F:phosphoribosylglycinamide formyltransferase activity"/>
    <property type="evidence" value="ECO:0007669"/>
    <property type="project" value="UniProtKB-UniRule"/>
</dbReference>
<dbReference type="GO" id="GO:0006189">
    <property type="term" value="P:'de novo' IMP biosynthetic process"/>
    <property type="evidence" value="ECO:0007669"/>
    <property type="project" value="UniProtKB-UniRule"/>
</dbReference>
<comment type="pathway">
    <text evidence="1 4">Purine metabolism; IMP biosynthesis via de novo pathway; N(2)-formyl-N(1)-(5-phospho-D-ribosyl)glycinamide from N(1)-(5-phospho-D-ribosyl)glycinamide (10-formyl THF route): step 1/1.</text>
</comment>
<dbReference type="CDD" id="cd08645">
    <property type="entry name" value="FMT_core_GART"/>
    <property type="match status" value="1"/>
</dbReference>
<dbReference type="NCBIfam" id="TIGR00639">
    <property type="entry name" value="PurN"/>
    <property type="match status" value="1"/>
</dbReference>
<dbReference type="HAMAP" id="MF_01930">
    <property type="entry name" value="PurN"/>
    <property type="match status" value="1"/>
</dbReference>
<comment type="function">
    <text evidence="4">Catalyzes the transfer of a formyl group from 10-formyltetrahydrofolate to 5-phospho-ribosyl-glycinamide (GAR), producing 5-phospho-ribosyl-N-formylglycinamide (FGAR) and tetrahydrofolate.</text>
</comment>
<reference evidence="6" key="1">
    <citation type="submission" date="2020-08" db="EMBL/GenBank/DDBJ databases">
        <title>Genome public.</title>
        <authorList>
            <person name="Liu C."/>
            <person name="Sun Q."/>
        </authorList>
    </citation>
    <scope>NUCLEOTIDE SEQUENCE</scope>
    <source>
        <strain evidence="6">NSJ-63</strain>
    </source>
</reference>
<evidence type="ECO:0000256" key="4">
    <source>
        <dbReference type="HAMAP-Rule" id="MF_01930"/>
    </source>
</evidence>
<dbReference type="InterPro" id="IPR004607">
    <property type="entry name" value="GART"/>
</dbReference>
<dbReference type="PANTHER" id="PTHR43369:SF2">
    <property type="entry name" value="PHOSPHORIBOSYLGLYCINAMIDE FORMYLTRANSFERASE"/>
    <property type="match status" value="1"/>
</dbReference>
<dbReference type="EMBL" id="JACRSS010000001">
    <property type="protein sequence ID" value="MBC8537409.1"/>
    <property type="molecule type" value="Genomic_DNA"/>
</dbReference>
<dbReference type="GO" id="GO:0005737">
    <property type="term" value="C:cytoplasm"/>
    <property type="evidence" value="ECO:0007669"/>
    <property type="project" value="TreeGrafter"/>
</dbReference>
<proteinExistence type="inferred from homology"/>
<dbReference type="PANTHER" id="PTHR43369">
    <property type="entry name" value="PHOSPHORIBOSYLGLYCINAMIDE FORMYLTRANSFERASE"/>
    <property type="match status" value="1"/>
</dbReference>
<keyword evidence="2 4" id="KW-0808">Transferase</keyword>
<dbReference type="InterPro" id="IPR002376">
    <property type="entry name" value="Formyl_transf_N"/>
</dbReference>
<dbReference type="SUPFAM" id="SSF53328">
    <property type="entry name" value="Formyltransferase"/>
    <property type="match status" value="1"/>
</dbReference>
<name>A0A926HUY6_9FIRM</name>
<comment type="caution">
    <text evidence="4">Lacks conserved residue(s) required for the propagation of feature annotation.</text>
</comment>
<dbReference type="Pfam" id="PF00551">
    <property type="entry name" value="Formyl_trans_N"/>
    <property type="match status" value="1"/>
</dbReference>
<evidence type="ECO:0000256" key="3">
    <source>
        <dbReference type="ARBA" id="ARBA00022755"/>
    </source>
</evidence>
<sequence length="205" mass="21773">MKKLAVMVSGGGTDLQSIIDGIANGKIAGEIVLVISSKPGVYALTRAEKAGIPAKVISPRDFARQEDFFAANLAALQESGAEGIILAGYLSILSKEVVEAYAGRIINTHPALIPSFCGKGFYGNRVHQAVLDYGAKLSGATIHFVDEGADTGPIIMQEAVPVLPDDTVETLSARVLEVEHRILPESVALFCEDRLVLHGRTVHIL</sequence>
<evidence type="ECO:0000313" key="7">
    <source>
        <dbReference type="Proteomes" id="UP000617951"/>
    </source>
</evidence>
<feature type="active site" description="Proton donor" evidence="4">
    <location>
        <position position="109"/>
    </location>
</feature>
<comment type="caution">
    <text evidence="6">The sequence shown here is derived from an EMBL/GenBank/DDBJ whole genome shotgun (WGS) entry which is preliminary data.</text>
</comment>
<keyword evidence="3 4" id="KW-0658">Purine biosynthesis</keyword>
<dbReference type="Proteomes" id="UP000617951">
    <property type="component" value="Unassembled WGS sequence"/>
</dbReference>
<comment type="catalytic activity">
    <reaction evidence="4">
        <text>N(1)-(5-phospho-beta-D-ribosyl)glycinamide + (6R)-10-formyltetrahydrofolate = N(2)-formyl-N(1)-(5-phospho-beta-D-ribosyl)glycinamide + (6S)-5,6,7,8-tetrahydrofolate + H(+)</text>
        <dbReference type="Rhea" id="RHEA:15053"/>
        <dbReference type="ChEBI" id="CHEBI:15378"/>
        <dbReference type="ChEBI" id="CHEBI:57453"/>
        <dbReference type="ChEBI" id="CHEBI:143788"/>
        <dbReference type="ChEBI" id="CHEBI:147286"/>
        <dbReference type="ChEBI" id="CHEBI:195366"/>
        <dbReference type="EC" id="2.1.2.2"/>
    </reaction>
</comment>
<feature type="domain" description="Formyl transferase N-terminal" evidence="5">
    <location>
        <begin position="2"/>
        <end position="186"/>
    </location>
</feature>
<evidence type="ECO:0000256" key="2">
    <source>
        <dbReference type="ARBA" id="ARBA00022679"/>
    </source>
</evidence>
<evidence type="ECO:0000259" key="5">
    <source>
        <dbReference type="Pfam" id="PF00551"/>
    </source>
</evidence>
<comment type="similarity">
    <text evidence="4">Belongs to the GART family.</text>
</comment>
<protein>
    <recommendedName>
        <fullName evidence="4">Phosphoribosylglycinamide formyltransferase</fullName>
        <ecNumber evidence="4">2.1.2.2</ecNumber>
    </recommendedName>
    <alternativeName>
        <fullName evidence="4">5'-phosphoribosylglycinamide transformylase</fullName>
    </alternativeName>
    <alternativeName>
        <fullName evidence="4">GAR transformylase</fullName>
        <shortName evidence="4">GART</shortName>
    </alternativeName>
</protein>
<organism evidence="6 7">
    <name type="scientific">Guopingia tenuis</name>
    <dbReference type="NCBI Taxonomy" id="2763656"/>
    <lineage>
        <taxon>Bacteria</taxon>
        <taxon>Bacillati</taxon>
        <taxon>Bacillota</taxon>
        <taxon>Clostridia</taxon>
        <taxon>Christensenellales</taxon>
        <taxon>Christensenellaceae</taxon>
        <taxon>Guopingia</taxon>
    </lineage>
</organism>
<dbReference type="EC" id="2.1.2.2" evidence="4"/>
<evidence type="ECO:0000313" key="6">
    <source>
        <dbReference type="EMBL" id="MBC8537409.1"/>
    </source>
</evidence>
<dbReference type="RefSeq" id="WP_249279331.1">
    <property type="nucleotide sequence ID" value="NZ_JACRSS010000001.1"/>
</dbReference>
<accession>A0A926HUY6</accession>
<evidence type="ECO:0000256" key="1">
    <source>
        <dbReference type="ARBA" id="ARBA00005054"/>
    </source>
</evidence>